<dbReference type="RefSeq" id="WP_113920166.1">
    <property type="nucleotide sequence ID" value="NZ_QNRX01000005.1"/>
</dbReference>
<name>A0A366ICE0_9FIRM</name>
<dbReference type="Pfam" id="PF10694">
    <property type="entry name" value="DUF2500"/>
    <property type="match status" value="1"/>
</dbReference>
<keyword evidence="1" id="KW-0472">Membrane</keyword>
<keyword evidence="1" id="KW-0812">Transmembrane</keyword>
<dbReference type="Gene3D" id="2.40.50.660">
    <property type="match status" value="1"/>
</dbReference>
<evidence type="ECO:0000313" key="3">
    <source>
        <dbReference type="Proteomes" id="UP000253490"/>
    </source>
</evidence>
<keyword evidence="3" id="KW-1185">Reference proteome</keyword>
<proteinExistence type="predicted"/>
<evidence type="ECO:0000313" key="2">
    <source>
        <dbReference type="EMBL" id="RBP66735.1"/>
    </source>
</evidence>
<dbReference type="EMBL" id="QNRX01000005">
    <property type="protein sequence ID" value="RBP66735.1"/>
    <property type="molecule type" value="Genomic_DNA"/>
</dbReference>
<comment type="caution">
    <text evidence="2">The sequence shown here is derived from an EMBL/GenBank/DDBJ whole genome shotgun (WGS) entry which is preliminary data.</text>
</comment>
<reference evidence="2 3" key="1">
    <citation type="submission" date="2018-06" db="EMBL/GenBank/DDBJ databases">
        <title>Genomic Encyclopedia of Type Strains, Phase IV (KMG-IV): sequencing the most valuable type-strain genomes for metagenomic binning, comparative biology and taxonomic classification.</title>
        <authorList>
            <person name="Goeker M."/>
        </authorList>
    </citation>
    <scope>NUCLEOTIDE SEQUENCE [LARGE SCALE GENOMIC DNA]</scope>
    <source>
        <strain evidence="2 3">DSM 22112</strain>
    </source>
</reference>
<feature type="transmembrane region" description="Helical" evidence="1">
    <location>
        <begin position="6"/>
        <end position="32"/>
    </location>
</feature>
<protein>
    <submittedName>
        <fullName evidence="2">Uncharacterized protein DUF2500</fullName>
    </submittedName>
</protein>
<keyword evidence="1" id="KW-1133">Transmembrane helix</keyword>
<sequence length="131" mass="14809">MFIDSIFFGGGFEIIFSIMFILVFCVIGVTLIKSILQWNKNNHSPRLTIAATVVAKRTNVSHHHHNTGDMGSFHSSSSTSYYVTFQIESGDRMELKVDGFEYGKLAEGDKGRLSFQGTRYLGFERRQFTPS</sequence>
<accession>A0A366ICE0</accession>
<dbReference type="Proteomes" id="UP000253490">
    <property type="component" value="Unassembled WGS sequence"/>
</dbReference>
<dbReference type="AlphaFoldDB" id="A0A366ICE0"/>
<dbReference type="OrthoDB" id="282886at2"/>
<organism evidence="2 3">
    <name type="scientific">Alkalibaculum bacchi</name>
    <dbReference type="NCBI Taxonomy" id="645887"/>
    <lineage>
        <taxon>Bacteria</taxon>
        <taxon>Bacillati</taxon>
        <taxon>Bacillota</taxon>
        <taxon>Clostridia</taxon>
        <taxon>Eubacteriales</taxon>
        <taxon>Eubacteriaceae</taxon>
        <taxon>Alkalibaculum</taxon>
    </lineage>
</organism>
<evidence type="ECO:0000256" key="1">
    <source>
        <dbReference type="SAM" id="Phobius"/>
    </source>
</evidence>
<gene>
    <name evidence="2" type="ORF">DES36_105116</name>
</gene>
<dbReference type="InterPro" id="IPR019635">
    <property type="entry name" value="DUF2500"/>
</dbReference>